<keyword evidence="3 6" id="KW-0812">Transmembrane</keyword>
<evidence type="ECO:0008006" key="9">
    <source>
        <dbReference type="Google" id="ProtNLM"/>
    </source>
</evidence>
<dbReference type="EMBL" id="BAAFGK010000001">
    <property type="protein sequence ID" value="GAB0056047.1"/>
    <property type="molecule type" value="Genomic_DNA"/>
</dbReference>
<comment type="subcellular location">
    <subcellularLocation>
        <location evidence="1">Membrane</location>
        <topology evidence="1">Multi-pass membrane protein</topology>
    </subcellularLocation>
</comment>
<sequence length="228" mass="24316">MYNEPKYPIQDSPWGSAIQVKPYSEAEVTTYLKQVYAMLAASLIVAVAAGYIGMTLPFAREHPFVLLFMMFGAMFLAFKVQNAATLFLFTGISGLSLGPVITHYVGAGMAGVVGQAAFLTGAIFSGLSVYSLSTKRDLSMMSGMLFAGLIIVVIGGLINLFVQSSAMAFGLSAIGSVIFAGYILFETQQLKENPWAVSPSVAALSMYLNIVNLFTSLLRLLGLMGGDE</sequence>
<dbReference type="InterPro" id="IPR006214">
    <property type="entry name" value="Bax_inhibitor_1-related"/>
</dbReference>
<organism evidence="7 8">
    <name type="scientific">Candidatus Magnetaquiglobus chichijimensis</name>
    <dbReference type="NCBI Taxonomy" id="3141448"/>
    <lineage>
        <taxon>Bacteria</taxon>
        <taxon>Pseudomonadati</taxon>
        <taxon>Pseudomonadota</taxon>
        <taxon>Magnetococcia</taxon>
        <taxon>Magnetococcales</taxon>
        <taxon>Candidatus Magnetaquicoccaceae</taxon>
        <taxon>Candidatus Magnetaquiglobus</taxon>
    </lineage>
</organism>
<reference evidence="7 8" key="1">
    <citation type="submission" date="2024-09" db="EMBL/GenBank/DDBJ databases">
        <title>Draft genome sequence of Candidatus Magnetaquicoccaceae bacterium FCR-1.</title>
        <authorList>
            <person name="Shimoshige H."/>
            <person name="Shimamura S."/>
            <person name="Taoka A."/>
            <person name="Kobayashi H."/>
            <person name="Maekawa T."/>
        </authorList>
    </citation>
    <scope>NUCLEOTIDE SEQUENCE [LARGE SCALE GENOMIC DNA]</scope>
    <source>
        <strain evidence="7 8">FCR-1</strain>
    </source>
</reference>
<evidence type="ECO:0000256" key="1">
    <source>
        <dbReference type="ARBA" id="ARBA00004141"/>
    </source>
</evidence>
<keyword evidence="5 6" id="KW-0472">Membrane</keyword>
<dbReference type="RefSeq" id="WP_420903757.1">
    <property type="nucleotide sequence ID" value="NZ_BAAFGK010000001.1"/>
</dbReference>
<feature type="transmembrane region" description="Helical" evidence="6">
    <location>
        <begin position="168"/>
        <end position="185"/>
    </location>
</feature>
<evidence type="ECO:0000256" key="3">
    <source>
        <dbReference type="ARBA" id="ARBA00022692"/>
    </source>
</evidence>
<keyword evidence="4 6" id="KW-1133">Transmembrane helix</keyword>
<gene>
    <name evidence="7" type="ORF">SIID45300_00346</name>
</gene>
<evidence type="ECO:0000313" key="8">
    <source>
        <dbReference type="Proteomes" id="UP001628193"/>
    </source>
</evidence>
<evidence type="ECO:0000313" key="7">
    <source>
        <dbReference type="EMBL" id="GAB0056047.1"/>
    </source>
</evidence>
<evidence type="ECO:0000256" key="6">
    <source>
        <dbReference type="RuleBase" id="RU004379"/>
    </source>
</evidence>
<feature type="transmembrane region" description="Helical" evidence="6">
    <location>
        <begin position="112"/>
        <end position="132"/>
    </location>
</feature>
<accession>A0ABQ0C585</accession>
<feature type="transmembrane region" description="Helical" evidence="6">
    <location>
        <begin position="144"/>
        <end position="162"/>
    </location>
</feature>
<evidence type="ECO:0000256" key="4">
    <source>
        <dbReference type="ARBA" id="ARBA00022989"/>
    </source>
</evidence>
<proteinExistence type="inferred from homology"/>
<dbReference type="PANTHER" id="PTHR23291:SF50">
    <property type="entry name" value="PROTEIN LIFEGUARD 4"/>
    <property type="match status" value="1"/>
</dbReference>
<comment type="caution">
    <text evidence="7">The sequence shown here is derived from an EMBL/GenBank/DDBJ whole genome shotgun (WGS) entry which is preliminary data.</text>
</comment>
<evidence type="ECO:0000256" key="2">
    <source>
        <dbReference type="ARBA" id="ARBA00010350"/>
    </source>
</evidence>
<comment type="similarity">
    <text evidence="2 6">Belongs to the BI1 family.</text>
</comment>
<dbReference type="PANTHER" id="PTHR23291">
    <property type="entry name" value="BAX INHIBITOR-RELATED"/>
    <property type="match status" value="1"/>
</dbReference>
<keyword evidence="8" id="KW-1185">Reference proteome</keyword>
<name>A0ABQ0C585_9PROT</name>
<evidence type="ECO:0000256" key="5">
    <source>
        <dbReference type="ARBA" id="ARBA00023136"/>
    </source>
</evidence>
<protein>
    <recommendedName>
        <fullName evidence="9">Bax inhibitor-1/YccA family protein</fullName>
    </recommendedName>
</protein>
<dbReference type="Pfam" id="PF01027">
    <property type="entry name" value="Bax1-I"/>
    <property type="match status" value="1"/>
</dbReference>
<dbReference type="Proteomes" id="UP001628193">
    <property type="component" value="Unassembled WGS sequence"/>
</dbReference>
<feature type="transmembrane region" description="Helical" evidence="6">
    <location>
        <begin position="35"/>
        <end position="56"/>
    </location>
</feature>
<dbReference type="CDD" id="cd10432">
    <property type="entry name" value="BI-1-like_bacterial"/>
    <property type="match status" value="1"/>
</dbReference>
<feature type="transmembrane region" description="Helical" evidence="6">
    <location>
        <begin position="197"/>
        <end position="218"/>
    </location>
</feature>